<dbReference type="Gene3D" id="3.30.470.20">
    <property type="entry name" value="ATP-grasp fold, B domain"/>
    <property type="match status" value="1"/>
</dbReference>
<dbReference type="SUPFAM" id="SSF56059">
    <property type="entry name" value="Glutathione synthetase ATP-binding domain-like"/>
    <property type="match status" value="1"/>
</dbReference>
<keyword evidence="2" id="KW-0436">Ligase</keyword>
<dbReference type="PANTHER" id="PTHR42793">
    <property type="entry name" value="COA BINDING DOMAIN CONTAINING PROTEIN"/>
    <property type="match status" value="1"/>
</dbReference>
<comment type="caution">
    <text evidence="2">The sequence shown here is derived from an EMBL/GenBank/DDBJ whole genome shotgun (WGS) entry which is preliminary data.</text>
</comment>
<protein>
    <submittedName>
        <fullName evidence="2">Acetate--CoA ligase family protein</fullName>
    </submittedName>
</protein>
<name>A0ABV4SNQ6_9ACTN</name>
<dbReference type="InterPro" id="IPR043938">
    <property type="entry name" value="Ligase_CoA_dom"/>
</dbReference>
<dbReference type="PANTHER" id="PTHR42793:SF1">
    <property type="entry name" value="PEPTIDYL-LYSINE N-ACETYLTRANSFERASE PATZ"/>
    <property type="match status" value="1"/>
</dbReference>
<evidence type="ECO:0000313" key="3">
    <source>
        <dbReference type="Proteomes" id="UP001571476"/>
    </source>
</evidence>
<gene>
    <name evidence="2" type="ORF">ACEG43_26460</name>
</gene>
<dbReference type="InterPro" id="IPR036291">
    <property type="entry name" value="NAD(P)-bd_dom_sf"/>
</dbReference>
<feature type="domain" description="CoA-binding" evidence="1">
    <location>
        <begin position="12"/>
        <end position="105"/>
    </location>
</feature>
<dbReference type="GO" id="GO:0016874">
    <property type="term" value="F:ligase activity"/>
    <property type="evidence" value="ECO:0007669"/>
    <property type="project" value="UniProtKB-KW"/>
</dbReference>
<evidence type="ECO:0000313" key="2">
    <source>
        <dbReference type="EMBL" id="MFA3839675.1"/>
    </source>
</evidence>
<reference evidence="2 3" key="1">
    <citation type="submission" date="2024-08" db="EMBL/GenBank/DDBJ databases">
        <title>Genome sequence of Streptomyces aureus CACIA-1.46HGO.</title>
        <authorList>
            <person name="Evangelista-Martinez Z."/>
        </authorList>
    </citation>
    <scope>NUCLEOTIDE SEQUENCE [LARGE SCALE GENOMIC DNA]</scope>
    <source>
        <strain evidence="2 3">CACIA-1.46HGO</strain>
    </source>
</reference>
<dbReference type="EMBL" id="JBGOSP010000013">
    <property type="protein sequence ID" value="MFA3839675.1"/>
    <property type="molecule type" value="Genomic_DNA"/>
</dbReference>
<dbReference type="SMART" id="SM00881">
    <property type="entry name" value="CoA_binding"/>
    <property type="match status" value="1"/>
</dbReference>
<dbReference type="Gene3D" id="3.30.1490.20">
    <property type="entry name" value="ATP-grasp fold, A domain"/>
    <property type="match status" value="1"/>
</dbReference>
<dbReference type="InterPro" id="IPR032875">
    <property type="entry name" value="Succ_CoA_lig_flav_dom"/>
</dbReference>
<keyword evidence="3" id="KW-1185">Reference proteome</keyword>
<dbReference type="Proteomes" id="UP001571476">
    <property type="component" value="Unassembled WGS sequence"/>
</dbReference>
<dbReference type="InterPro" id="IPR013815">
    <property type="entry name" value="ATP_grasp_subdomain_1"/>
</dbReference>
<dbReference type="Pfam" id="PF13549">
    <property type="entry name" value="ATP-grasp_5"/>
    <property type="match status" value="1"/>
</dbReference>
<proteinExistence type="predicted"/>
<dbReference type="InterPro" id="IPR016102">
    <property type="entry name" value="Succinyl-CoA_synth-like"/>
</dbReference>
<dbReference type="Pfam" id="PF13380">
    <property type="entry name" value="CoA_binding_2"/>
    <property type="match status" value="1"/>
</dbReference>
<dbReference type="SUPFAM" id="SSF51735">
    <property type="entry name" value="NAD(P)-binding Rossmann-fold domains"/>
    <property type="match status" value="1"/>
</dbReference>
<sequence>MQEKSKAAFDRLFFPRRIGILGMSSRPATWGRLTVERLRAGGFDGEIIAIGPRSEVEIPSVADFGELDAPLDLLVVAVPPKAAVDGVARARAAGTGAVIVLSAGFAETGPDGIELQEQLRAAAGDMPLVGPNCVGLVSRPGALHASPTHYFDRPAPAPGPVAIITHSGGMGIVLAELLEQRGVSYSYYVSAGNEACDDVSSLGRYLLSRPDVRVLCLYLEAVRDPAALAELGRAARESGKQVVVLKTGVSEAGKRAAFSHTAAVAGDALLFAALCRQAGILVAQDDEDFAETVLACAQGEEIRTRSAGRTVVVTMSGGGGALLADRLSVAGADVFELPGHLAERIRALGFPGLAGAGNPVDVGAQWKDSVAEFTALLRLLDEEAHADLIVVYFAIADSAVDSVRLLADEMTRLRTPARMVWAAAPPGAADGLLPGTVWPSVAALTRHLTAAGTGPVPEEAPAAGDAPVAVSDAGALLRAGAVGGVVTEASGHPALSLLAVPYAPTVVCSDAADDLVLPDSPDGRYVVKVDSPDAVHRAKLGLVRIRVPAADVPGAVRELAALAERQGVRTARRLVVQPLVPHSGLVAVGAVRDELYGPALLVGAGGDRAEAADAARTAVLLPASRDALRAAATRVAHAVGPVDEEALTNVLVTVAELVLHTPDLRELDINPLLVTAGGAPVAVDCLFGLA</sequence>
<dbReference type="SUPFAM" id="SSF52210">
    <property type="entry name" value="Succinyl-CoA synthetase domains"/>
    <property type="match status" value="2"/>
</dbReference>
<accession>A0ABV4SNQ6</accession>
<dbReference type="RefSeq" id="WP_372564417.1">
    <property type="nucleotide sequence ID" value="NZ_JBGOSP010000013.1"/>
</dbReference>
<dbReference type="Pfam" id="PF19045">
    <property type="entry name" value="Ligase_CoA_2"/>
    <property type="match status" value="1"/>
</dbReference>
<evidence type="ECO:0000259" key="1">
    <source>
        <dbReference type="SMART" id="SM00881"/>
    </source>
</evidence>
<organism evidence="2 3">
    <name type="scientific">Streptomyces aureus</name>
    <dbReference type="NCBI Taxonomy" id="193461"/>
    <lineage>
        <taxon>Bacteria</taxon>
        <taxon>Bacillati</taxon>
        <taxon>Actinomycetota</taxon>
        <taxon>Actinomycetes</taxon>
        <taxon>Kitasatosporales</taxon>
        <taxon>Streptomycetaceae</taxon>
        <taxon>Streptomyces</taxon>
    </lineage>
</organism>
<dbReference type="Gene3D" id="3.40.50.720">
    <property type="entry name" value="NAD(P)-binding Rossmann-like Domain"/>
    <property type="match status" value="1"/>
</dbReference>
<dbReference type="InterPro" id="IPR003781">
    <property type="entry name" value="CoA-bd"/>
</dbReference>
<dbReference type="Pfam" id="PF13607">
    <property type="entry name" value="Succ_CoA_lig"/>
    <property type="match status" value="1"/>
</dbReference>
<dbReference type="Gene3D" id="3.40.50.261">
    <property type="entry name" value="Succinyl-CoA synthetase domains"/>
    <property type="match status" value="2"/>
</dbReference>